<evidence type="ECO:0000313" key="2">
    <source>
        <dbReference type="Proteomes" id="UP001054945"/>
    </source>
</evidence>
<comment type="caution">
    <text evidence="1">The sequence shown here is derived from an EMBL/GenBank/DDBJ whole genome shotgun (WGS) entry which is preliminary data.</text>
</comment>
<dbReference type="Proteomes" id="UP001054945">
    <property type="component" value="Unassembled WGS sequence"/>
</dbReference>
<evidence type="ECO:0000313" key="1">
    <source>
        <dbReference type="EMBL" id="GIY29701.1"/>
    </source>
</evidence>
<sequence>MFGKFVLLVHTPERPLGYNGVIDLQTQEMIFYGDVFEEDYKLTLERLLERKQDLLDVTKDHLDGFLSEI</sequence>
<proteinExistence type="predicted"/>
<dbReference type="AlphaFoldDB" id="A0AAV4S941"/>
<reference evidence="1 2" key="1">
    <citation type="submission" date="2021-06" db="EMBL/GenBank/DDBJ databases">
        <title>Caerostris extrusa draft genome.</title>
        <authorList>
            <person name="Kono N."/>
            <person name="Arakawa K."/>
        </authorList>
    </citation>
    <scope>NUCLEOTIDE SEQUENCE [LARGE SCALE GENOMIC DNA]</scope>
</reference>
<organism evidence="1 2">
    <name type="scientific">Caerostris extrusa</name>
    <name type="common">Bark spider</name>
    <name type="synonym">Caerostris bankana</name>
    <dbReference type="NCBI Taxonomy" id="172846"/>
    <lineage>
        <taxon>Eukaryota</taxon>
        <taxon>Metazoa</taxon>
        <taxon>Ecdysozoa</taxon>
        <taxon>Arthropoda</taxon>
        <taxon>Chelicerata</taxon>
        <taxon>Arachnida</taxon>
        <taxon>Araneae</taxon>
        <taxon>Araneomorphae</taxon>
        <taxon>Entelegynae</taxon>
        <taxon>Araneoidea</taxon>
        <taxon>Araneidae</taxon>
        <taxon>Caerostris</taxon>
    </lineage>
</organism>
<dbReference type="EMBL" id="BPLR01009114">
    <property type="protein sequence ID" value="GIY29701.1"/>
    <property type="molecule type" value="Genomic_DNA"/>
</dbReference>
<gene>
    <name evidence="1" type="ORF">CEXT_599241</name>
</gene>
<protein>
    <submittedName>
        <fullName evidence="1">Uncharacterized protein</fullName>
    </submittedName>
</protein>
<accession>A0AAV4S941</accession>
<keyword evidence="2" id="KW-1185">Reference proteome</keyword>
<name>A0AAV4S941_CAEEX</name>